<evidence type="ECO:0000313" key="2">
    <source>
        <dbReference type="EMBL" id="MXP75325.1"/>
    </source>
</evidence>
<evidence type="ECO:0000313" key="3">
    <source>
        <dbReference type="Proteomes" id="UP000460412"/>
    </source>
</evidence>
<comment type="caution">
    <text evidence="2">The sequence shown here is derived from an EMBL/GenBank/DDBJ whole genome shotgun (WGS) entry which is preliminary data.</text>
</comment>
<sequence>MAIPSHAPINHAEQLPLPAGKSSTADAEGGLKIGSNAPDLTGAWGRPALNKRLVYPQTLLATTSCTYK</sequence>
<feature type="region of interest" description="Disordered" evidence="1">
    <location>
        <begin position="1"/>
        <end position="37"/>
    </location>
</feature>
<proteinExistence type="predicted"/>
<organism evidence="2 3">
    <name type="scientific">Sporofaciens musculi</name>
    <dbReference type="NCBI Taxonomy" id="2681861"/>
    <lineage>
        <taxon>Bacteria</taxon>
        <taxon>Bacillati</taxon>
        <taxon>Bacillota</taxon>
        <taxon>Clostridia</taxon>
        <taxon>Lachnospirales</taxon>
        <taxon>Lachnospiraceae</taxon>
        <taxon>Sporofaciens</taxon>
    </lineage>
</organism>
<gene>
    <name evidence="2" type="ORF">GN277_07995</name>
</gene>
<evidence type="ECO:0000256" key="1">
    <source>
        <dbReference type="SAM" id="MobiDB-lite"/>
    </source>
</evidence>
<dbReference type="RefSeq" id="WP_159750616.1">
    <property type="nucleotide sequence ID" value="NZ_WUQX01000001.1"/>
</dbReference>
<dbReference type="Proteomes" id="UP000460412">
    <property type="component" value="Unassembled WGS sequence"/>
</dbReference>
<protein>
    <submittedName>
        <fullName evidence="2">Uncharacterized protein</fullName>
    </submittedName>
</protein>
<keyword evidence="3" id="KW-1185">Reference proteome</keyword>
<name>A0A7X3SIE2_9FIRM</name>
<accession>A0A7X3SIE2</accession>
<dbReference type="AlphaFoldDB" id="A0A7X3SIE2"/>
<reference evidence="2 3" key="1">
    <citation type="submission" date="2019-12" db="EMBL/GenBank/DDBJ databases">
        <title>Sporaefaciens musculi gen. nov., sp. nov., a novel bacterium isolated from the caecum of an obese mouse.</title>
        <authorList>
            <person name="Rasmussen T.S."/>
            <person name="Streidl T."/>
            <person name="Hitch T.C.A."/>
            <person name="Wortmann E."/>
            <person name="Deptula P."/>
            <person name="Hansen M."/>
            <person name="Nielsen D.S."/>
            <person name="Clavel T."/>
            <person name="Vogensen F.K."/>
        </authorList>
    </citation>
    <scope>NUCLEOTIDE SEQUENCE [LARGE SCALE GENOMIC DNA]</scope>
    <source>
        <strain evidence="2 3">WCA-9-b2</strain>
    </source>
</reference>
<dbReference type="EMBL" id="WUQX01000001">
    <property type="protein sequence ID" value="MXP75325.1"/>
    <property type="molecule type" value="Genomic_DNA"/>
</dbReference>